<evidence type="ECO:0000313" key="3">
    <source>
        <dbReference type="EMBL" id="QQB14794.1"/>
    </source>
</evidence>
<dbReference type="InterPro" id="IPR003362">
    <property type="entry name" value="Bact_transf"/>
</dbReference>
<dbReference type="RefSeq" id="WP_198499846.1">
    <property type="nucleotide sequence ID" value="NZ_CP065989.1"/>
</dbReference>
<dbReference type="GO" id="GO:0016780">
    <property type="term" value="F:phosphotransferase activity, for other substituted phosphate groups"/>
    <property type="evidence" value="ECO:0007669"/>
    <property type="project" value="TreeGrafter"/>
</dbReference>
<evidence type="ECO:0000313" key="4">
    <source>
        <dbReference type="Proteomes" id="UP000595374"/>
    </source>
</evidence>
<comment type="similarity">
    <text evidence="1">Belongs to the bacterial sugar transferase family.</text>
</comment>
<dbReference type="PANTHER" id="PTHR30576:SF8">
    <property type="entry name" value="UNDECAPRENYL-PHOSPHATE GALACTOSE PHOSPHOTRANSFERASE"/>
    <property type="match status" value="1"/>
</dbReference>
<name>A0A7T4DKI2_9MICO</name>
<evidence type="ECO:0000259" key="2">
    <source>
        <dbReference type="Pfam" id="PF02397"/>
    </source>
</evidence>
<reference evidence="3 4" key="1">
    <citation type="submission" date="2020-12" db="EMBL/GenBank/DDBJ databases">
        <title>FDA dAtabase for Regulatory Grade micrObial Sequences (FDA-ARGOS): Supporting development and validation of Infectious Disease Dx tests.</title>
        <authorList>
            <person name="Sproer C."/>
            <person name="Gronow S."/>
            <person name="Severitt S."/>
            <person name="Schroder I."/>
            <person name="Tallon L."/>
            <person name="Sadzewicz L."/>
            <person name="Zhao X."/>
            <person name="Boylan J."/>
            <person name="Ott S."/>
            <person name="Bowen H."/>
            <person name="Vavikolanu K."/>
            <person name="Mehta A."/>
            <person name="Aluvathingal J."/>
            <person name="Nadendla S."/>
            <person name="Lowell S."/>
            <person name="Myers T."/>
            <person name="Yan Y."/>
            <person name="Sichtig H."/>
        </authorList>
    </citation>
    <scope>NUCLEOTIDE SEQUENCE [LARGE SCALE GENOMIC DNA]</scope>
    <source>
        <strain evidence="3 4">FDAARGOS_990</strain>
    </source>
</reference>
<keyword evidence="3" id="KW-0808">Transferase</keyword>
<dbReference type="AlphaFoldDB" id="A0A7T4DKI2"/>
<gene>
    <name evidence="3" type="ORF">I6H47_02095</name>
</gene>
<dbReference type="PANTHER" id="PTHR30576">
    <property type="entry name" value="COLANIC BIOSYNTHESIS UDP-GLUCOSE LIPID CARRIER TRANSFERASE"/>
    <property type="match status" value="1"/>
</dbReference>
<proteinExistence type="inferred from homology"/>
<feature type="domain" description="Bacterial sugar transferase" evidence="2">
    <location>
        <begin position="7"/>
        <end position="180"/>
    </location>
</feature>
<accession>A0A7T4DKI2</accession>
<organism evidence="3 4">
    <name type="scientific">Brevibacterium casei</name>
    <dbReference type="NCBI Taxonomy" id="33889"/>
    <lineage>
        <taxon>Bacteria</taxon>
        <taxon>Bacillati</taxon>
        <taxon>Actinomycetota</taxon>
        <taxon>Actinomycetes</taxon>
        <taxon>Micrococcales</taxon>
        <taxon>Brevibacteriaceae</taxon>
        <taxon>Brevibacterium</taxon>
    </lineage>
</organism>
<dbReference type="EMBL" id="CP065989">
    <property type="protein sequence ID" value="QQB14794.1"/>
    <property type="molecule type" value="Genomic_DNA"/>
</dbReference>
<sequence length="345" mass="37688">MPYSRIKRAFDCLGAGLGLLVCAPLLLLTAGLVLAFHGAPVIFAQERVTQGGRIFRLRKFRSMRPLDPARGWTSDATRLTAFGRLLRATSIDELPSLWNVLVGDMSLIGPRPLTTDYLALYTPEQSRRHAVRGGLSGLAQVSGRNALSWDERFDLDLEYVKTMSLRTDLRILARTVGTVVRRTGVSHPGAATTFSYGGSLRSDLIEFEQIARTRDLTQWMARTRAGQRVGLCEMVSLGESARLIRFLPHPVDAAFAPDEHEVLTREVLRLLLNRARGTDADFAFCPVATAGAAADLYLSYGFRPVTEAPPLTALPQPAAVAAGGELLCCALWPETAPNPDLRMAS</sequence>
<evidence type="ECO:0000256" key="1">
    <source>
        <dbReference type="ARBA" id="ARBA00006464"/>
    </source>
</evidence>
<protein>
    <submittedName>
        <fullName evidence="3">Sugar transferase</fullName>
    </submittedName>
</protein>
<dbReference type="Pfam" id="PF02397">
    <property type="entry name" value="Bac_transf"/>
    <property type="match status" value="1"/>
</dbReference>
<dbReference type="Proteomes" id="UP000595374">
    <property type="component" value="Chromosome"/>
</dbReference>